<evidence type="ECO:0000256" key="2">
    <source>
        <dbReference type="ARBA" id="ARBA00022692"/>
    </source>
</evidence>
<dbReference type="InterPro" id="IPR036259">
    <property type="entry name" value="MFS_trans_sf"/>
</dbReference>
<feature type="transmembrane region" description="Helical" evidence="5">
    <location>
        <begin position="248"/>
        <end position="268"/>
    </location>
</feature>
<feature type="domain" description="Major facilitator superfamily (MFS) profile" evidence="6">
    <location>
        <begin position="15"/>
        <end position="393"/>
    </location>
</feature>
<organism evidence="7 8">
    <name type="scientific">Nocardioides aestuarii</name>
    <dbReference type="NCBI Taxonomy" id="252231"/>
    <lineage>
        <taxon>Bacteria</taxon>
        <taxon>Bacillati</taxon>
        <taxon>Actinomycetota</taxon>
        <taxon>Actinomycetes</taxon>
        <taxon>Propionibacteriales</taxon>
        <taxon>Nocardioidaceae</taxon>
        <taxon>Nocardioides</taxon>
    </lineage>
</organism>
<feature type="transmembrane region" description="Helical" evidence="5">
    <location>
        <begin position="214"/>
        <end position="236"/>
    </location>
</feature>
<feature type="transmembrane region" description="Helical" evidence="5">
    <location>
        <begin position="337"/>
        <end position="361"/>
    </location>
</feature>
<dbReference type="InterPro" id="IPR052524">
    <property type="entry name" value="MFS_Cyanate_Porter"/>
</dbReference>
<dbReference type="PANTHER" id="PTHR23523">
    <property type="match status" value="1"/>
</dbReference>
<dbReference type="EMBL" id="JBHUGD010000001">
    <property type="protein sequence ID" value="MFD1945398.1"/>
    <property type="molecule type" value="Genomic_DNA"/>
</dbReference>
<keyword evidence="8" id="KW-1185">Reference proteome</keyword>
<evidence type="ECO:0000256" key="4">
    <source>
        <dbReference type="ARBA" id="ARBA00023136"/>
    </source>
</evidence>
<sequence>MTSSPATTSPWQGRLLVLVGMLAVALNLRPAAVSVGPVLEEVTTGLEMGPAAAGLLTSLPVLAFAGVGALAPWLARVVGLHRTTLLSLAVVTVGLSLRAESGTEPEFLVYSLLALAGMATANVLLPSLVKLHFPDRIGFVTALYTTALAVGLTGALTLTVPISEANGSWRWGLGAWAVLALVAALPWLLLLAHDKHASRAMGEVRVTDVARTRLGLAMALLFGIQSMHAYVSFGWFAQMFRDAGFSPVTAGLLVGLLAAVSIPLSLWLPTLAGRREDHRSLLWAVLACYPVAYVGLMIAPHSLAVLWALLVGVGAAIFPLVLTLIGLRARTAAGTAALSGFTQSAGYLLAALGPFTVGVLYEATGGWTAPLLLMTALVAPMVLLAGYVGRPLHVEDQLRQRVTV</sequence>
<evidence type="ECO:0000313" key="8">
    <source>
        <dbReference type="Proteomes" id="UP001597351"/>
    </source>
</evidence>
<feature type="transmembrane region" description="Helical" evidence="5">
    <location>
        <begin position="137"/>
        <end position="162"/>
    </location>
</feature>
<keyword evidence="4 5" id="KW-0472">Membrane</keyword>
<reference evidence="8" key="1">
    <citation type="journal article" date="2019" name="Int. J. Syst. Evol. Microbiol.">
        <title>The Global Catalogue of Microorganisms (GCM) 10K type strain sequencing project: providing services to taxonomists for standard genome sequencing and annotation.</title>
        <authorList>
            <consortium name="The Broad Institute Genomics Platform"/>
            <consortium name="The Broad Institute Genome Sequencing Center for Infectious Disease"/>
            <person name="Wu L."/>
            <person name="Ma J."/>
        </authorList>
    </citation>
    <scope>NUCLEOTIDE SEQUENCE [LARGE SCALE GENOMIC DNA]</scope>
    <source>
        <strain evidence="8">CGMCC 1.12477</strain>
    </source>
</reference>
<feature type="transmembrane region" description="Helical" evidence="5">
    <location>
        <begin position="50"/>
        <end position="71"/>
    </location>
</feature>
<gene>
    <name evidence="7" type="ORF">ACFSDE_01235</name>
</gene>
<keyword evidence="3 5" id="KW-1133">Transmembrane helix</keyword>
<protein>
    <submittedName>
        <fullName evidence="7">MFS transporter</fullName>
    </submittedName>
</protein>
<keyword evidence="2 5" id="KW-0812">Transmembrane</keyword>
<evidence type="ECO:0000256" key="1">
    <source>
        <dbReference type="ARBA" id="ARBA00004651"/>
    </source>
</evidence>
<feature type="transmembrane region" description="Helical" evidence="5">
    <location>
        <begin position="174"/>
        <end position="193"/>
    </location>
</feature>
<feature type="transmembrane region" description="Helical" evidence="5">
    <location>
        <begin position="83"/>
        <end position="101"/>
    </location>
</feature>
<comment type="subcellular location">
    <subcellularLocation>
        <location evidence="1">Cell membrane</location>
        <topology evidence="1">Multi-pass membrane protein</topology>
    </subcellularLocation>
</comment>
<dbReference type="Pfam" id="PF07690">
    <property type="entry name" value="MFS_1"/>
    <property type="match status" value="1"/>
</dbReference>
<dbReference type="Gene3D" id="1.20.1250.20">
    <property type="entry name" value="MFS general substrate transporter like domains"/>
    <property type="match status" value="2"/>
</dbReference>
<feature type="transmembrane region" description="Helical" evidence="5">
    <location>
        <begin position="107"/>
        <end position="125"/>
    </location>
</feature>
<feature type="transmembrane region" description="Helical" evidence="5">
    <location>
        <begin position="280"/>
        <end position="299"/>
    </location>
</feature>
<dbReference type="RefSeq" id="WP_343915712.1">
    <property type="nucleotide sequence ID" value="NZ_BAAAJT010000002.1"/>
</dbReference>
<name>A0ABW4TJ47_9ACTN</name>
<dbReference type="InterPro" id="IPR020846">
    <property type="entry name" value="MFS_dom"/>
</dbReference>
<dbReference type="InterPro" id="IPR011701">
    <property type="entry name" value="MFS"/>
</dbReference>
<feature type="transmembrane region" description="Helical" evidence="5">
    <location>
        <begin position="367"/>
        <end position="389"/>
    </location>
</feature>
<evidence type="ECO:0000256" key="5">
    <source>
        <dbReference type="SAM" id="Phobius"/>
    </source>
</evidence>
<dbReference type="PANTHER" id="PTHR23523:SF2">
    <property type="entry name" value="2-NITROIMIDAZOLE TRANSPORTER"/>
    <property type="match status" value="1"/>
</dbReference>
<evidence type="ECO:0000259" key="6">
    <source>
        <dbReference type="PROSITE" id="PS50850"/>
    </source>
</evidence>
<comment type="caution">
    <text evidence="7">The sequence shown here is derived from an EMBL/GenBank/DDBJ whole genome shotgun (WGS) entry which is preliminary data.</text>
</comment>
<proteinExistence type="predicted"/>
<evidence type="ECO:0000313" key="7">
    <source>
        <dbReference type="EMBL" id="MFD1945398.1"/>
    </source>
</evidence>
<dbReference type="Proteomes" id="UP001597351">
    <property type="component" value="Unassembled WGS sequence"/>
</dbReference>
<evidence type="ECO:0000256" key="3">
    <source>
        <dbReference type="ARBA" id="ARBA00022989"/>
    </source>
</evidence>
<dbReference type="SUPFAM" id="SSF103473">
    <property type="entry name" value="MFS general substrate transporter"/>
    <property type="match status" value="1"/>
</dbReference>
<dbReference type="PROSITE" id="PS50850">
    <property type="entry name" value="MFS"/>
    <property type="match status" value="1"/>
</dbReference>
<accession>A0ABW4TJ47</accession>
<feature type="transmembrane region" description="Helical" evidence="5">
    <location>
        <begin position="305"/>
        <end position="325"/>
    </location>
</feature>